<accession>A0A1S1N561</accession>
<name>A0A1S1N561_9GAMM</name>
<reference evidence="1 2" key="1">
    <citation type="submission" date="2016-10" db="EMBL/GenBank/DDBJ databases">
        <title>Pseudoalteromonas amylolytica sp. nov., isolated from the surface seawater.</title>
        <authorList>
            <person name="Wu Y.-H."/>
            <person name="Cheng H."/>
            <person name="Jin X.-B."/>
            <person name="Wang C.-S."/>
            <person name="Xu X.-W."/>
        </authorList>
    </citation>
    <scope>NUCLEOTIDE SEQUENCE [LARGE SCALE GENOMIC DNA]</scope>
    <source>
        <strain evidence="1 2">JCM 12483</strain>
    </source>
</reference>
<organism evidence="1 2">
    <name type="scientific">Pseudoalteromonas byunsanensis</name>
    <dbReference type="NCBI Taxonomy" id="327939"/>
    <lineage>
        <taxon>Bacteria</taxon>
        <taxon>Pseudomonadati</taxon>
        <taxon>Pseudomonadota</taxon>
        <taxon>Gammaproteobacteria</taxon>
        <taxon>Alteromonadales</taxon>
        <taxon>Pseudoalteromonadaceae</taxon>
        <taxon>Pseudoalteromonas</taxon>
    </lineage>
</organism>
<dbReference type="Proteomes" id="UP000180253">
    <property type="component" value="Unassembled WGS sequence"/>
</dbReference>
<dbReference type="RefSeq" id="WP_070991828.1">
    <property type="nucleotide sequence ID" value="NZ_CBCSHD010000002.1"/>
</dbReference>
<dbReference type="EMBL" id="MNAN01000031">
    <property type="protein sequence ID" value="OHU95143.1"/>
    <property type="molecule type" value="Genomic_DNA"/>
</dbReference>
<sequence length="85" mass="9912">MFRLTSCDFQEEKHSGRLIQFKDHTQNMLSGKSQVGFLNSLYHFELQRITGIVRDLAVEIPKSYLNIANEYRSKAAYVRKAEQIC</sequence>
<dbReference type="OrthoDB" id="5732427at2"/>
<evidence type="ECO:0000313" key="2">
    <source>
        <dbReference type="Proteomes" id="UP000180253"/>
    </source>
</evidence>
<protein>
    <submittedName>
        <fullName evidence="1">Uncharacterized protein</fullName>
    </submittedName>
</protein>
<dbReference type="AlphaFoldDB" id="A0A1S1N561"/>
<gene>
    <name evidence="1" type="ORF">BIW53_10470</name>
</gene>
<comment type="caution">
    <text evidence="1">The sequence shown here is derived from an EMBL/GenBank/DDBJ whole genome shotgun (WGS) entry which is preliminary data.</text>
</comment>
<proteinExistence type="predicted"/>
<keyword evidence="2" id="KW-1185">Reference proteome</keyword>
<evidence type="ECO:0000313" key="1">
    <source>
        <dbReference type="EMBL" id="OHU95143.1"/>
    </source>
</evidence>